<comment type="caution">
    <text evidence="1">The sequence shown here is derived from an EMBL/GenBank/DDBJ whole genome shotgun (WGS) entry which is preliminary data.</text>
</comment>
<proteinExistence type="predicted"/>
<organism evidence="1 2">
    <name type="scientific">Oxalicibacterium solurbis</name>
    <dbReference type="NCBI Taxonomy" id="69280"/>
    <lineage>
        <taxon>Bacteria</taxon>
        <taxon>Pseudomonadati</taxon>
        <taxon>Pseudomonadota</taxon>
        <taxon>Betaproteobacteria</taxon>
        <taxon>Burkholderiales</taxon>
        <taxon>Oxalobacteraceae</taxon>
        <taxon>Oxalicibacterium</taxon>
    </lineage>
</organism>
<evidence type="ECO:0000313" key="1">
    <source>
        <dbReference type="EMBL" id="GGI53928.1"/>
    </source>
</evidence>
<dbReference type="RefSeq" id="WP_188420042.1">
    <property type="nucleotide sequence ID" value="NZ_BMDP01000002.1"/>
</dbReference>
<name>A0A8J3F8U8_9BURK</name>
<gene>
    <name evidence="1" type="ORF">GCM10011430_11020</name>
</gene>
<reference evidence="1" key="2">
    <citation type="submission" date="2020-09" db="EMBL/GenBank/DDBJ databases">
        <authorList>
            <person name="Sun Q."/>
            <person name="Sedlacek I."/>
        </authorList>
    </citation>
    <scope>NUCLEOTIDE SEQUENCE</scope>
    <source>
        <strain evidence="1">CCM 7664</strain>
    </source>
</reference>
<sequence length="105" mass="11881">MSIIHRQLALADAEAGMMLSDDLLDGQGHVLLPQGSILTEQMLTSLKRHGIASLRVVAGELTPEQEAERHAHFRMRIERLFRNLDDTPANTALRRYISTYRLSRS</sequence>
<dbReference type="Proteomes" id="UP000627205">
    <property type="component" value="Unassembled WGS sequence"/>
</dbReference>
<accession>A0A8J3F8U8</accession>
<keyword evidence="2" id="KW-1185">Reference proteome</keyword>
<dbReference type="EMBL" id="BMDP01000002">
    <property type="protein sequence ID" value="GGI53928.1"/>
    <property type="molecule type" value="Genomic_DNA"/>
</dbReference>
<reference evidence="1" key="1">
    <citation type="journal article" date="2014" name="Int. J. Syst. Evol. Microbiol.">
        <title>Complete genome sequence of Corynebacterium casei LMG S-19264T (=DSM 44701T), isolated from a smear-ripened cheese.</title>
        <authorList>
            <consortium name="US DOE Joint Genome Institute (JGI-PGF)"/>
            <person name="Walter F."/>
            <person name="Albersmeier A."/>
            <person name="Kalinowski J."/>
            <person name="Ruckert C."/>
        </authorList>
    </citation>
    <scope>NUCLEOTIDE SEQUENCE</scope>
    <source>
        <strain evidence="1">CCM 7664</strain>
    </source>
</reference>
<evidence type="ECO:0000313" key="2">
    <source>
        <dbReference type="Proteomes" id="UP000627205"/>
    </source>
</evidence>
<protein>
    <submittedName>
        <fullName evidence="1">Uncharacterized protein</fullName>
    </submittedName>
</protein>
<dbReference type="AlphaFoldDB" id="A0A8J3F8U8"/>